<protein>
    <submittedName>
        <fullName evidence="1">Uncharacterized protein</fullName>
    </submittedName>
</protein>
<comment type="caution">
    <text evidence="1">The sequence shown here is derived from an EMBL/GenBank/DDBJ whole genome shotgun (WGS) entry which is preliminary data.</text>
</comment>
<sequence>MWYLGFVHLHNYDSIAMDSKTVYLVSERYLPKVKWEQQNGEEWSYIGVDQDFNEEKVSQLVHSTFDTNEVYVVTGRHTSGSSSIANAIRVLKDRLPEGNYLLWNLTFERVIEFARIGVVRKGKRG</sequence>
<reference evidence="2" key="1">
    <citation type="journal article" date="2019" name="Int. J. Syst. Evol. Microbiol.">
        <title>The Global Catalogue of Microorganisms (GCM) 10K type strain sequencing project: providing services to taxonomists for standard genome sequencing and annotation.</title>
        <authorList>
            <consortium name="The Broad Institute Genomics Platform"/>
            <consortium name="The Broad Institute Genome Sequencing Center for Infectious Disease"/>
            <person name="Wu L."/>
            <person name="Ma J."/>
        </authorList>
    </citation>
    <scope>NUCLEOTIDE SEQUENCE [LARGE SCALE GENOMIC DNA]</scope>
    <source>
        <strain evidence="2">CCUG 55608</strain>
    </source>
</reference>
<evidence type="ECO:0000313" key="2">
    <source>
        <dbReference type="Proteomes" id="UP001597116"/>
    </source>
</evidence>
<organism evidence="1 2">
    <name type="scientific">Larkinella insperata</name>
    <dbReference type="NCBI Taxonomy" id="332158"/>
    <lineage>
        <taxon>Bacteria</taxon>
        <taxon>Pseudomonadati</taxon>
        <taxon>Bacteroidota</taxon>
        <taxon>Cytophagia</taxon>
        <taxon>Cytophagales</taxon>
        <taxon>Spirosomataceae</taxon>
        <taxon>Larkinella</taxon>
    </lineage>
</organism>
<keyword evidence="2" id="KW-1185">Reference proteome</keyword>
<gene>
    <name evidence="1" type="ORF">ACFQ4C_30095</name>
</gene>
<dbReference type="Proteomes" id="UP001597116">
    <property type="component" value="Unassembled WGS sequence"/>
</dbReference>
<dbReference type="EMBL" id="JBHTLP010000045">
    <property type="protein sequence ID" value="MFD1145416.1"/>
    <property type="molecule type" value="Genomic_DNA"/>
</dbReference>
<dbReference type="RefSeq" id="WP_379885732.1">
    <property type="nucleotide sequence ID" value="NZ_JBHTLP010000045.1"/>
</dbReference>
<evidence type="ECO:0000313" key="1">
    <source>
        <dbReference type="EMBL" id="MFD1145416.1"/>
    </source>
</evidence>
<name>A0ABW3QL13_9BACT</name>
<accession>A0ABW3QL13</accession>
<proteinExistence type="predicted"/>